<gene>
    <name evidence="1" type="ORF">ILEXP_LOCUS9666</name>
</gene>
<keyword evidence="2" id="KW-1185">Reference proteome</keyword>
<name>A0ABC8RB75_9AQUA</name>
<proteinExistence type="predicted"/>
<feature type="non-terminal residue" evidence="1">
    <location>
        <position position="1"/>
    </location>
</feature>
<dbReference type="AlphaFoldDB" id="A0ABC8RB75"/>
<protein>
    <submittedName>
        <fullName evidence="1">Uncharacterized protein</fullName>
    </submittedName>
</protein>
<comment type="caution">
    <text evidence="1">The sequence shown here is derived from an EMBL/GenBank/DDBJ whole genome shotgun (WGS) entry which is preliminary data.</text>
</comment>
<sequence>FLGVLYKSYDSYNEADTTLRIYLGRLGADTVDAVGDDVAVEENATLRNINEKHAMEDD</sequence>
<dbReference type="Proteomes" id="UP001642360">
    <property type="component" value="Unassembled WGS sequence"/>
</dbReference>
<evidence type="ECO:0000313" key="2">
    <source>
        <dbReference type="Proteomes" id="UP001642360"/>
    </source>
</evidence>
<accession>A0ABC8RB75</accession>
<feature type="non-terminal residue" evidence="1">
    <location>
        <position position="58"/>
    </location>
</feature>
<evidence type="ECO:0000313" key="1">
    <source>
        <dbReference type="EMBL" id="CAK9142027.1"/>
    </source>
</evidence>
<reference evidence="1 2" key="1">
    <citation type="submission" date="2024-02" db="EMBL/GenBank/DDBJ databases">
        <authorList>
            <person name="Vignale AGUSTIN F."/>
            <person name="Sosa J E."/>
            <person name="Modenutti C."/>
        </authorList>
    </citation>
    <scope>NUCLEOTIDE SEQUENCE [LARGE SCALE GENOMIC DNA]</scope>
</reference>
<organism evidence="1 2">
    <name type="scientific">Ilex paraguariensis</name>
    <name type="common">yerba mate</name>
    <dbReference type="NCBI Taxonomy" id="185542"/>
    <lineage>
        <taxon>Eukaryota</taxon>
        <taxon>Viridiplantae</taxon>
        <taxon>Streptophyta</taxon>
        <taxon>Embryophyta</taxon>
        <taxon>Tracheophyta</taxon>
        <taxon>Spermatophyta</taxon>
        <taxon>Magnoliopsida</taxon>
        <taxon>eudicotyledons</taxon>
        <taxon>Gunneridae</taxon>
        <taxon>Pentapetalae</taxon>
        <taxon>asterids</taxon>
        <taxon>campanulids</taxon>
        <taxon>Aquifoliales</taxon>
        <taxon>Aquifoliaceae</taxon>
        <taxon>Ilex</taxon>
    </lineage>
</organism>
<dbReference type="EMBL" id="CAUOFW020001192">
    <property type="protein sequence ID" value="CAK9142027.1"/>
    <property type="molecule type" value="Genomic_DNA"/>
</dbReference>